<dbReference type="InterPro" id="IPR011041">
    <property type="entry name" value="Quinoprot_gluc/sorb_DH_b-prop"/>
</dbReference>
<accession>A0ABW0N5B6</accession>
<sequence>MRTLVLGLAATLGLTLAAAPAAAATSTSEHPSRIQQRAAVPGLVVKRLVTGLDHPWDVRPIGQGRLIYTQRDRATVSIWADGRSRVLRGFPSGSVWVSGETGLMGLDLDPRFKRNHRFYTCQGGTTGGGHDVRVMRWTLNAALTRVTDSKRMIGGFPATSGRHGGCRVLAVGTKLYVGTGDAAVGANPRNKKSLGGKTLCLQLSGRPCASNPFARSSNRNKRFVHTYGHRNVQGLDQRRDGTLWSVEQGSYRDDEVNLLRNGGDYGWHPVPGYDESVPMTDQSLPGRQRNAAWSSGDPTVATSGGGFVYGKRLGAYDGTFAVAGLKAERVLFLKLSASGRLQGVRVPPALREFGRIRTVVDGPGSVFYVTTDNGGGNDAILAVRPRR</sequence>
<dbReference type="RefSeq" id="WP_345182508.1">
    <property type="nucleotide sequence ID" value="NZ_BAABFQ010000010.1"/>
</dbReference>
<evidence type="ECO:0000256" key="1">
    <source>
        <dbReference type="SAM" id="SignalP"/>
    </source>
</evidence>
<proteinExistence type="predicted"/>
<evidence type="ECO:0000313" key="4">
    <source>
        <dbReference type="Proteomes" id="UP001595956"/>
    </source>
</evidence>
<dbReference type="SUPFAM" id="SSF50952">
    <property type="entry name" value="Soluble quinoprotein glucose dehydrogenase"/>
    <property type="match status" value="1"/>
</dbReference>
<gene>
    <name evidence="3" type="ORF">ACFPKY_22335</name>
</gene>
<feature type="signal peptide" evidence="1">
    <location>
        <begin position="1"/>
        <end position="23"/>
    </location>
</feature>
<dbReference type="InterPro" id="IPR011042">
    <property type="entry name" value="6-blade_b-propeller_TolB-like"/>
</dbReference>
<dbReference type="EMBL" id="JBHSMD010000011">
    <property type="protein sequence ID" value="MFC5495860.1"/>
    <property type="molecule type" value="Genomic_DNA"/>
</dbReference>
<organism evidence="3 4">
    <name type="scientific">Nocardioides caricicola</name>
    <dbReference type="NCBI Taxonomy" id="634770"/>
    <lineage>
        <taxon>Bacteria</taxon>
        <taxon>Bacillati</taxon>
        <taxon>Actinomycetota</taxon>
        <taxon>Actinomycetes</taxon>
        <taxon>Propionibacteriales</taxon>
        <taxon>Nocardioidaceae</taxon>
        <taxon>Nocardioides</taxon>
    </lineage>
</organism>
<dbReference type="PANTHER" id="PTHR19328">
    <property type="entry name" value="HEDGEHOG-INTERACTING PROTEIN"/>
    <property type="match status" value="1"/>
</dbReference>
<dbReference type="InterPro" id="IPR012938">
    <property type="entry name" value="Glc/Sorbosone_DH"/>
</dbReference>
<keyword evidence="4" id="KW-1185">Reference proteome</keyword>
<protein>
    <submittedName>
        <fullName evidence="3">PQQ-dependent sugar dehydrogenase</fullName>
    </submittedName>
</protein>
<feature type="domain" description="Glucose/Sorbosone dehydrogenase" evidence="2">
    <location>
        <begin position="52"/>
        <end position="377"/>
    </location>
</feature>
<evidence type="ECO:0000259" key="2">
    <source>
        <dbReference type="Pfam" id="PF07995"/>
    </source>
</evidence>
<comment type="caution">
    <text evidence="3">The sequence shown here is derived from an EMBL/GenBank/DDBJ whole genome shotgun (WGS) entry which is preliminary data.</text>
</comment>
<dbReference type="Gene3D" id="2.120.10.30">
    <property type="entry name" value="TolB, C-terminal domain"/>
    <property type="match status" value="1"/>
</dbReference>
<feature type="chain" id="PRO_5046242416" evidence="1">
    <location>
        <begin position="24"/>
        <end position="387"/>
    </location>
</feature>
<dbReference type="PANTHER" id="PTHR19328:SF13">
    <property type="entry name" value="HIPL1 PROTEIN"/>
    <property type="match status" value="1"/>
</dbReference>
<keyword evidence="1" id="KW-0732">Signal</keyword>
<reference evidence="4" key="1">
    <citation type="journal article" date="2019" name="Int. J. Syst. Evol. Microbiol.">
        <title>The Global Catalogue of Microorganisms (GCM) 10K type strain sequencing project: providing services to taxonomists for standard genome sequencing and annotation.</title>
        <authorList>
            <consortium name="The Broad Institute Genomics Platform"/>
            <consortium name="The Broad Institute Genome Sequencing Center for Infectious Disease"/>
            <person name="Wu L."/>
            <person name="Ma J."/>
        </authorList>
    </citation>
    <scope>NUCLEOTIDE SEQUENCE [LARGE SCALE GENOMIC DNA]</scope>
    <source>
        <strain evidence="4">KACC 13778</strain>
    </source>
</reference>
<name>A0ABW0N5B6_9ACTN</name>
<dbReference type="Pfam" id="PF07995">
    <property type="entry name" value="GSDH"/>
    <property type="match status" value="1"/>
</dbReference>
<dbReference type="Proteomes" id="UP001595956">
    <property type="component" value="Unassembled WGS sequence"/>
</dbReference>
<evidence type="ECO:0000313" key="3">
    <source>
        <dbReference type="EMBL" id="MFC5495860.1"/>
    </source>
</evidence>